<accession>A0AAV8ZQ55</accession>
<dbReference type="GO" id="GO:0008270">
    <property type="term" value="F:zinc ion binding"/>
    <property type="evidence" value="ECO:0007669"/>
    <property type="project" value="UniProtKB-KW"/>
</dbReference>
<dbReference type="InterPro" id="IPR013087">
    <property type="entry name" value="Znf_C2H2_type"/>
</dbReference>
<proteinExistence type="predicted"/>
<dbReference type="InterPro" id="IPR036236">
    <property type="entry name" value="Znf_C2H2_sf"/>
</dbReference>
<evidence type="ECO:0000313" key="8">
    <source>
        <dbReference type="Proteomes" id="UP001162156"/>
    </source>
</evidence>
<keyword evidence="1" id="KW-0479">Metal-binding</keyword>
<dbReference type="PANTHER" id="PTHR24379">
    <property type="entry name" value="KRAB AND ZINC FINGER DOMAIN-CONTAINING"/>
    <property type="match status" value="1"/>
</dbReference>
<dbReference type="PANTHER" id="PTHR24379:SF121">
    <property type="entry name" value="C2H2-TYPE DOMAIN-CONTAINING PROTEIN"/>
    <property type="match status" value="1"/>
</dbReference>
<dbReference type="AlphaFoldDB" id="A0AAV8ZQ55"/>
<feature type="domain" description="C2H2-type" evidence="6">
    <location>
        <begin position="22"/>
        <end position="49"/>
    </location>
</feature>
<comment type="caution">
    <text evidence="7">The sequence shown here is derived from an EMBL/GenBank/DDBJ whole genome shotgun (WGS) entry which is preliminary data.</text>
</comment>
<name>A0AAV8ZQ55_9CUCU</name>
<keyword evidence="8" id="KW-1185">Reference proteome</keyword>
<gene>
    <name evidence="7" type="ORF">NQ314_002390</name>
</gene>
<dbReference type="FunFam" id="3.30.160.60:FF:000100">
    <property type="entry name" value="Zinc finger 45-like"/>
    <property type="match status" value="1"/>
</dbReference>
<keyword evidence="4" id="KW-0862">Zinc</keyword>
<protein>
    <recommendedName>
        <fullName evidence="6">C2H2-type domain-containing protein</fullName>
    </recommendedName>
</protein>
<dbReference type="PROSITE" id="PS00028">
    <property type="entry name" value="ZINC_FINGER_C2H2_1"/>
    <property type="match status" value="1"/>
</dbReference>
<evidence type="ECO:0000256" key="5">
    <source>
        <dbReference type="PROSITE-ProRule" id="PRU00042"/>
    </source>
</evidence>
<reference evidence="7" key="1">
    <citation type="journal article" date="2023" name="Insect Mol. Biol.">
        <title>Genome sequencing provides insights into the evolution of gene families encoding plant cell wall-degrading enzymes in longhorned beetles.</title>
        <authorList>
            <person name="Shin N.R."/>
            <person name="Okamura Y."/>
            <person name="Kirsch R."/>
            <person name="Pauchet Y."/>
        </authorList>
    </citation>
    <scope>NUCLEOTIDE SEQUENCE</scope>
    <source>
        <strain evidence="7">RBIC_L_NR</strain>
    </source>
</reference>
<keyword evidence="2" id="KW-0677">Repeat</keyword>
<evidence type="ECO:0000256" key="2">
    <source>
        <dbReference type="ARBA" id="ARBA00022737"/>
    </source>
</evidence>
<evidence type="ECO:0000256" key="4">
    <source>
        <dbReference type="ARBA" id="ARBA00022833"/>
    </source>
</evidence>
<feature type="non-terminal residue" evidence="7">
    <location>
        <position position="1"/>
    </location>
</feature>
<evidence type="ECO:0000313" key="7">
    <source>
        <dbReference type="EMBL" id="KAJ8968243.1"/>
    </source>
</evidence>
<dbReference type="PROSITE" id="PS50157">
    <property type="entry name" value="ZINC_FINGER_C2H2_2"/>
    <property type="match status" value="2"/>
</dbReference>
<keyword evidence="3 5" id="KW-0863">Zinc-finger</keyword>
<sequence>GRTKDHLRQHLNTRHNPNPTVYCCKECSYQSKDRGMMKRHSFIHMDDKDINFHHCDFCNYKAKSRNEVTSHFKRIHVPKPKEIIKWHVCDQCGLQFRQKWHLKRHMRSHEDPGRTTSIDPKEVKKVQLLPLLILHKEKRLPRKSSAYA</sequence>
<evidence type="ECO:0000256" key="1">
    <source>
        <dbReference type="ARBA" id="ARBA00022723"/>
    </source>
</evidence>
<dbReference type="SUPFAM" id="SSF57667">
    <property type="entry name" value="beta-beta-alpha zinc fingers"/>
    <property type="match status" value="1"/>
</dbReference>
<evidence type="ECO:0000259" key="6">
    <source>
        <dbReference type="PROSITE" id="PS50157"/>
    </source>
</evidence>
<dbReference type="Proteomes" id="UP001162156">
    <property type="component" value="Unassembled WGS sequence"/>
</dbReference>
<dbReference type="Gene3D" id="3.30.160.60">
    <property type="entry name" value="Classic Zinc Finger"/>
    <property type="match status" value="2"/>
</dbReference>
<feature type="domain" description="C2H2-type" evidence="6">
    <location>
        <begin position="87"/>
        <end position="114"/>
    </location>
</feature>
<evidence type="ECO:0000256" key="3">
    <source>
        <dbReference type="ARBA" id="ARBA00022771"/>
    </source>
</evidence>
<dbReference type="SMART" id="SM00355">
    <property type="entry name" value="ZnF_C2H2"/>
    <property type="match status" value="3"/>
</dbReference>
<dbReference type="EMBL" id="JANEYF010000746">
    <property type="protein sequence ID" value="KAJ8968243.1"/>
    <property type="molecule type" value="Genomic_DNA"/>
</dbReference>
<organism evidence="7 8">
    <name type="scientific">Rhamnusium bicolor</name>
    <dbReference type="NCBI Taxonomy" id="1586634"/>
    <lineage>
        <taxon>Eukaryota</taxon>
        <taxon>Metazoa</taxon>
        <taxon>Ecdysozoa</taxon>
        <taxon>Arthropoda</taxon>
        <taxon>Hexapoda</taxon>
        <taxon>Insecta</taxon>
        <taxon>Pterygota</taxon>
        <taxon>Neoptera</taxon>
        <taxon>Endopterygota</taxon>
        <taxon>Coleoptera</taxon>
        <taxon>Polyphaga</taxon>
        <taxon>Cucujiformia</taxon>
        <taxon>Chrysomeloidea</taxon>
        <taxon>Cerambycidae</taxon>
        <taxon>Lepturinae</taxon>
        <taxon>Rhagiini</taxon>
        <taxon>Rhamnusium</taxon>
    </lineage>
</organism>